<feature type="transmembrane region" description="Helical" evidence="6">
    <location>
        <begin position="66"/>
        <end position="84"/>
    </location>
</feature>
<keyword evidence="3 6" id="KW-1133">Transmembrane helix</keyword>
<feature type="compositionally biased region" description="Basic and acidic residues" evidence="5">
    <location>
        <begin position="38"/>
        <end position="56"/>
    </location>
</feature>
<evidence type="ECO:0000256" key="4">
    <source>
        <dbReference type="ARBA" id="ARBA00023136"/>
    </source>
</evidence>
<dbReference type="InterPro" id="IPR011701">
    <property type="entry name" value="MFS"/>
</dbReference>
<dbReference type="Pfam" id="PF07690">
    <property type="entry name" value="MFS_1"/>
    <property type="match status" value="1"/>
</dbReference>
<dbReference type="AlphaFoldDB" id="A0A8H6U5J8"/>
<feature type="transmembrane region" description="Helical" evidence="6">
    <location>
        <begin position="346"/>
        <end position="366"/>
    </location>
</feature>
<reference evidence="8" key="1">
    <citation type="journal article" date="2020" name="Phytopathology">
        <title>Genome Sequence Resources of Colletotrichum truncatum, C. plurivorum, C. musicola, and C. sojae: Four Species Pathogenic to Soybean (Glycine max).</title>
        <authorList>
            <person name="Rogerio F."/>
            <person name="Boufleur T.R."/>
            <person name="Ciampi-Guillardi M."/>
            <person name="Sukno S.A."/>
            <person name="Thon M.R."/>
            <person name="Massola Junior N.S."/>
            <person name="Baroncelli R."/>
        </authorList>
    </citation>
    <scope>NUCLEOTIDE SEQUENCE</scope>
    <source>
        <strain evidence="8">LFN0074</strain>
    </source>
</reference>
<evidence type="ECO:0000256" key="5">
    <source>
        <dbReference type="SAM" id="MobiDB-lite"/>
    </source>
</evidence>
<feature type="region of interest" description="Disordered" evidence="5">
    <location>
        <begin position="38"/>
        <end position="59"/>
    </location>
</feature>
<dbReference type="Gene3D" id="1.20.1250.20">
    <property type="entry name" value="MFS general substrate transporter like domains"/>
    <property type="match status" value="1"/>
</dbReference>
<dbReference type="PANTHER" id="PTHR23501">
    <property type="entry name" value="MAJOR FACILITATOR SUPERFAMILY"/>
    <property type="match status" value="1"/>
</dbReference>
<dbReference type="GO" id="GO:0005886">
    <property type="term" value="C:plasma membrane"/>
    <property type="evidence" value="ECO:0007669"/>
    <property type="project" value="TreeGrafter"/>
</dbReference>
<feature type="domain" description="Major facilitator superfamily (MFS) profile" evidence="7">
    <location>
        <begin position="71"/>
        <end position="620"/>
    </location>
</feature>
<dbReference type="PRINTS" id="PR01036">
    <property type="entry name" value="TCRTETB"/>
</dbReference>
<dbReference type="PANTHER" id="PTHR23501:SF198">
    <property type="entry name" value="AZOLE RESISTANCE PROTEIN 1-RELATED"/>
    <property type="match status" value="1"/>
</dbReference>
<keyword evidence="4 6" id="KW-0472">Membrane</keyword>
<evidence type="ECO:0000256" key="6">
    <source>
        <dbReference type="SAM" id="Phobius"/>
    </source>
</evidence>
<organism evidence="8 9">
    <name type="scientific">Colletotrichum musicola</name>
    <dbReference type="NCBI Taxonomy" id="2175873"/>
    <lineage>
        <taxon>Eukaryota</taxon>
        <taxon>Fungi</taxon>
        <taxon>Dikarya</taxon>
        <taxon>Ascomycota</taxon>
        <taxon>Pezizomycotina</taxon>
        <taxon>Sordariomycetes</taxon>
        <taxon>Hypocreomycetidae</taxon>
        <taxon>Glomerellales</taxon>
        <taxon>Glomerellaceae</taxon>
        <taxon>Colletotrichum</taxon>
        <taxon>Colletotrichum orchidearum species complex</taxon>
    </lineage>
</organism>
<dbReference type="OrthoDB" id="10021397at2759"/>
<dbReference type="InterPro" id="IPR036259">
    <property type="entry name" value="MFS_trans_sf"/>
</dbReference>
<sequence length="620" mass="64579">MSAATSPKTKTGDQPLKVSTSGVVDLFGTKCERERDNAADAKTLEVTGSKEDDSAGKRGKSRRQTVAVGALALGLCLVAFAAAVDNTILGTAIPRITAEFNSLEDAGLYRSASLVASTALQLPYGKAYAQFNVKWIYLGSLLIFEAGSVLCAAAPSSRALIAGRVVSGVGAAALYSGAIVILSMVASPQMTPALFGTLSSMFGLASLVGPLLGGAFTDAPNLTWRWCFWINLPIGAVATIFILVMFRIPKPSPPQVEAGTEMQTVDRTGNGAHNMQDKAAATTTASPRQPDSQDVPTNTPTTVLPFVKKVQKMDPLGTALLIPALVSLVLALQWGGTTYPWSDGRVWGCLICSGVLTALFLVSLWFNGDEAVIPLRLLQDRTILGGVLTITCLSAGFFTHVFFLPFYFQVVQGMSATASGLRLLAYLGAMSLAGVVAGGAMSSGHGRGLSNHRPYAWVGSGLFIVGASLLHTLSVDSGLGTVLGFQLLSGGALGIAWQVPYIAIQRSEKLAKRPGDTAIANALITFSNSFGAVLGISIAQNIFARRLATGLAAVPGLDSSHADALAKAGQAAHLRNPAFLPQELLALVLHVFNVAIMSTFIFAATAGGAGFLCSFSLPKI</sequence>
<proteinExistence type="predicted"/>
<comment type="subcellular location">
    <subcellularLocation>
        <location evidence="1">Membrane</location>
        <topology evidence="1">Multi-pass membrane protein</topology>
    </subcellularLocation>
</comment>
<dbReference type="PROSITE" id="PS50850">
    <property type="entry name" value="MFS"/>
    <property type="match status" value="1"/>
</dbReference>
<accession>A0A8H6U5J8</accession>
<feature type="transmembrane region" description="Helical" evidence="6">
    <location>
        <begin position="136"/>
        <end position="155"/>
    </location>
</feature>
<comment type="caution">
    <text evidence="8">The sequence shown here is derived from an EMBL/GenBank/DDBJ whole genome shotgun (WGS) entry which is preliminary data.</text>
</comment>
<evidence type="ECO:0000313" key="9">
    <source>
        <dbReference type="Proteomes" id="UP000639643"/>
    </source>
</evidence>
<dbReference type="Proteomes" id="UP000639643">
    <property type="component" value="Unassembled WGS sequence"/>
</dbReference>
<feature type="transmembrane region" description="Helical" evidence="6">
    <location>
        <begin position="423"/>
        <end position="443"/>
    </location>
</feature>
<evidence type="ECO:0000313" key="8">
    <source>
        <dbReference type="EMBL" id="KAF6841076.1"/>
    </source>
</evidence>
<dbReference type="InterPro" id="IPR020846">
    <property type="entry name" value="MFS_dom"/>
</dbReference>
<feature type="region of interest" description="Disordered" evidence="5">
    <location>
        <begin position="266"/>
        <end position="298"/>
    </location>
</feature>
<evidence type="ECO:0000256" key="1">
    <source>
        <dbReference type="ARBA" id="ARBA00004141"/>
    </source>
</evidence>
<feature type="transmembrane region" description="Helical" evidence="6">
    <location>
        <begin position="455"/>
        <end position="473"/>
    </location>
</feature>
<dbReference type="GO" id="GO:0022857">
    <property type="term" value="F:transmembrane transporter activity"/>
    <property type="evidence" value="ECO:0007669"/>
    <property type="project" value="InterPro"/>
</dbReference>
<dbReference type="SUPFAM" id="SSF103473">
    <property type="entry name" value="MFS general substrate transporter"/>
    <property type="match status" value="1"/>
</dbReference>
<name>A0A8H6U5J8_9PEZI</name>
<feature type="transmembrane region" description="Helical" evidence="6">
    <location>
        <begin position="479"/>
        <end position="497"/>
    </location>
</feature>
<evidence type="ECO:0000256" key="3">
    <source>
        <dbReference type="ARBA" id="ARBA00022989"/>
    </source>
</evidence>
<protein>
    <submittedName>
        <fullName evidence="8">MFS transporter</fullName>
    </submittedName>
</protein>
<feature type="transmembrane region" description="Helical" evidence="6">
    <location>
        <begin position="193"/>
        <end position="216"/>
    </location>
</feature>
<evidence type="ECO:0000256" key="2">
    <source>
        <dbReference type="ARBA" id="ARBA00022692"/>
    </source>
</evidence>
<keyword evidence="2 6" id="KW-0812">Transmembrane</keyword>
<feature type="transmembrane region" description="Helical" evidence="6">
    <location>
        <begin position="161"/>
        <end position="186"/>
    </location>
</feature>
<keyword evidence="9" id="KW-1185">Reference proteome</keyword>
<feature type="transmembrane region" description="Helical" evidence="6">
    <location>
        <begin position="228"/>
        <end position="246"/>
    </location>
</feature>
<feature type="transmembrane region" description="Helical" evidence="6">
    <location>
        <begin position="387"/>
        <end position="408"/>
    </location>
</feature>
<gene>
    <name evidence="8" type="ORF">CMUS01_03675</name>
</gene>
<evidence type="ECO:0000259" key="7">
    <source>
        <dbReference type="PROSITE" id="PS50850"/>
    </source>
</evidence>
<feature type="transmembrane region" description="Helical" evidence="6">
    <location>
        <begin position="518"/>
        <end position="539"/>
    </location>
</feature>
<feature type="transmembrane region" description="Helical" evidence="6">
    <location>
        <begin position="584"/>
        <end position="617"/>
    </location>
</feature>
<dbReference type="Gene3D" id="1.20.1720.10">
    <property type="entry name" value="Multidrug resistance protein D"/>
    <property type="match status" value="1"/>
</dbReference>
<feature type="transmembrane region" description="Helical" evidence="6">
    <location>
        <begin position="316"/>
        <end position="334"/>
    </location>
</feature>
<feature type="compositionally biased region" description="Polar residues" evidence="5">
    <location>
        <begin position="281"/>
        <end position="298"/>
    </location>
</feature>
<dbReference type="EMBL" id="WIGM01000091">
    <property type="protein sequence ID" value="KAF6841076.1"/>
    <property type="molecule type" value="Genomic_DNA"/>
</dbReference>